<evidence type="ECO:0000313" key="2">
    <source>
        <dbReference type="EMBL" id="CAD7649866.1"/>
    </source>
</evidence>
<dbReference type="AlphaFoldDB" id="A0A7R9M010"/>
<dbReference type="OrthoDB" id="6414878at2759"/>
<proteinExistence type="predicted"/>
<keyword evidence="1" id="KW-1133">Transmembrane helix</keyword>
<gene>
    <name evidence="2" type="ORF">ONB1V03_LOCUS7504</name>
</gene>
<dbReference type="PANTHER" id="PTHR11161">
    <property type="entry name" value="O-ACYLTRANSFERASE"/>
    <property type="match status" value="1"/>
</dbReference>
<sequence length="311" mass="35770">MFIFLFPSLTSGPLWMEYFEVQLDKCYKNWWTTLTFINNWYDESQINPNFGIKLIILVATANSLAIAVRTYILGQNPTVLYNTPDERDVYNQASTIYVNTYIHLGPYFVGLILGYFFLNLFIWMSALFGCLGIMLSTYTLNRGEIWNPIAGALYAGLHRTAWSLCVAWIIFGCTTGNGGPINTFLSWQLFAPLGKLSPINTFLSWQLFAPLGKLSFMIYLMHFLVIWVRYAYNRQPLPFSHYTMFCEFLVNVMISIGVSIATHLAFEAPMMSLYNIYLSHVFKFANTRITRTSKKIKPVKQVNDIVVTSRL</sequence>
<dbReference type="EMBL" id="CAJPVJ010003855">
    <property type="protein sequence ID" value="CAG2168010.1"/>
    <property type="molecule type" value="Genomic_DNA"/>
</dbReference>
<dbReference type="PANTHER" id="PTHR11161:SF0">
    <property type="entry name" value="O-ACYLTRANSFERASE LIKE PROTEIN"/>
    <property type="match status" value="1"/>
</dbReference>
<protein>
    <recommendedName>
        <fullName evidence="4">Acyltransferase 3 domain-containing protein</fullName>
    </recommendedName>
</protein>
<feature type="transmembrane region" description="Helical" evidence="1">
    <location>
        <begin position="161"/>
        <end position="187"/>
    </location>
</feature>
<feature type="transmembrane region" description="Helical" evidence="1">
    <location>
        <begin position="107"/>
        <end position="140"/>
    </location>
</feature>
<evidence type="ECO:0008006" key="4">
    <source>
        <dbReference type="Google" id="ProtNLM"/>
    </source>
</evidence>
<keyword evidence="3" id="KW-1185">Reference proteome</keyword>
<reference evidence="2" key="1">
    <citation type="submission" date="2020-11" db="EMBL/GenBank/DDBJ databases">
        <authorList>
            <person name="Tran Van P."/>
        </authorList>
    </citation>
    <scope>NUCLEOTIDE SEQUENCE</scope>
</reference>
<evidence type="ECO:0000313" key="3">
    <source>
        <dbReference type="Proteomes" id="UP000728032"/>
    </source>
</evidence>
<feature type="transmembrane region" description="Helical" evidence="1">
    <location>
        <begin position="244"/>
        <end position="266"/>
    </location>
</feature>
<keyword evidence="1" id="KW-0812">Transmembrane</keyword>
<dbReference type="EMBL" id="OC918680">
    <property type="protein sequence ID" value="CAD7649866.1"/>
    <property type="molecule type" value="Genomic_DNA"/>
</dbReference>
<evidence type="ECO:0000256" key="1">
    <source>
        <dbReference type="SAM" id="Phobius"/>
    </source>
</evidence>
<feature type="transmembrane region" description="Helical" evidence="1">
    <location>
        <begin position="54"/>
        <end position="72"/>
    </location>
</feature>
<name>A0A7R9M010_9ACAR</name>
<organism evidence="2">
    <name type="scientific">Oppiella nova</name>
    <dbReference type="NCBI Taxonomy" id="334625"/>
    <lineage>
        <taxon>Eukaryota</taxon>
        <taxon>Metazoa</taxon>
        <taxon>Ecdysozoa</taxon>
        <taxon>Arthropoda</taxon>
        <taxon>Chelicerata</taxon>
        <taxon>Arachnida</taxon>
        <taxon>Acari</taxon>
        <taxon>Acariformes</taxon>
        <taxon>Sarcoptiformes</taxon>
        <taxon>Oribatida</taxon>
        <taxon>Brachypylina</taxon>
        <taxon>Oppioidea</taxon>
        <taxon>Oppiidae</taxon>
        <taxon>Oppiella</taxon>
    </lineage>
</organism>
<accession>A0A7R9M010</accession>
<dbReference type="Proteomes" id="UP000728032">
    <property type="component" value="Unassembled WGS sequence"/>
</dbReference>
<feature type="transmembrane region" description="Helical" evidence="1">
    <location>
        <begin position="207"/>
        <end position="232"/>
    </location>
</feature>
<dbReference type="InterPro" id="IPR052728">
    <property type="entry name" value="O2_lipid_transport_reg"/>
</dbReference>
<keyword evidence="1" id="KW-0472">Membrane</keyword>